<dbReference type="InterPro" id="IPR030395">
    <property type="entry name" value="GP_PDE_dom"/>
</dbReference>
<evidence type="ECO:0000256" key="8">
    <source>
        <dbReference type="SAM" id="SignalP"/>
    </source>
</evidence>
<evidence type="ECO:0000256" key="7">
    <source>
        <dbReference type="ARBA" id="ARBA00047512"/>
    </source>
</evidence>
<keyword evidence="3 8" id="KW-0732">Signal</keyword>
<proteinExistence type="inferred from homology"/>
<name>A0A0D6QW44_ARACU</name>
<dbReference type="GO" id="GO:0008889">
    <property type="term" value="F:glycerophosphodiester phosphodiesterase activity"/>
    <property type="evidence" value="ECO:0007669"/>
    <property type="project" value="UniProtKB-EC"/>
</dbReference>
<evidence type="ECO:0000256" key="4">
    <source>
        <dbReference type="ARBA" id="ARBA00022798"/>
    </source>
</evidence>
<keyword evidence="4" id="KW-0319">Glycerol metabolism</keyword>
<evidence type="ECO:0000256" key="5">
    <source>
        <dbReference type="ARBA" id="ARBA00022801"/>
    </source>
</evidence>
<dbReference type="PANTHER" id="PTHR43620">
    <property type="entry name" value="GLYCEROPHOSPHORYL DIESTER PHOSPHODIESTERASE"/>
    <property type="match status" value="1"/>
</dbReference>
<dbReference type="Pfam" id="PF03009">
    <property type="entry name" value="GDPD"/>
    <property type="match status" value="2"/>
</dbReference>
<dbReference type="AlphaFoldDB" id="A0A0D6QW44"/>
<dbReference type="SUPFAM" id="SSF51695">
    <property type="entry name" value="PLC-like phosphodiesterases"/>
    <property type="match status" value="2"/>
</dbReference>
<dbReference type="CDD" id="cd08603">
    <property type="entry name" value="GDPD_SHV3_repeat_1"/>
    <property type="match status" value="1"/>
</dbReference>
<feature type="domain" description="GP-PDE" evidence="9">
    <location>
        <begin position="361"/>
        <end position="665"/>
    </location>
</feature>
<keyword evidence="5" id="KW-0378">Hydrolase</keyword>
<evidence type="ECO:0000256" key="6">
    <source>
        <dbReference type="ARBA" id="ARBA00023180"/>
    </source>
</evidence>
<reference evidence="10" key="1">
    <citation type="submission" date="2015-03" db="EMBL/GenBank/DDBJ databases">
        <title>A transcriptome of Araucaria cunninghamii, an australian fine timber species.</title>
        <authorList>
            <person name="Jing Yi C.J.Y."/>
            <person name="Yin San L.Y.S."/>
            <person name="Abdul Karim S.S."/>
            <person name="Wan Azmi N.N."/>
            <person name="Hercus R.R."/>
            <person name="Croft L.L."/>
        </authorList>
    </citation>
    <scope>NUCLEOTIDE SEQUENCE</scope>
    <source>
        <strain evidence="10">MI0301</strain>
        <tissue evidence="10">Leaf</tissue>
    </source>
</reference>
<dbReference type="EMBL" id="GCKF01042826">
    <property type="protein sequence ID" value="JAG94666.1"/>
    <property type="molecule type" value="Transcribed_RNA"/>
</dbReference>
<dbReference type="FunFam" id="3.20.20.190:FF:000011">
    <property type="entry name" value="Glycerophosphodiester phosphodiesterase GDPDL3"/>
    <property type="match status" value="1"/>
</dbReference>
<dbReference type="EC" id="3.1.4.46" evidence="2"/>
<keyword evidence="6" id="KW-0325">Glycoprotein</keyword>
<protein>
    <recommendedName>
        <fullName evidence="2">glycerophosphodiester phosphodiesterase</fullName>
        <ecNumber evidence="2">3.1.4.46</ecNumber>
    </recommendedName>
</protein>
<evidence type="ECO:0000256" key="2">
    <source>
        <dbReference type="ARBA" id="ARBA00012247"/>
    </source>
</evidence>
<feature type="domain" description="GP-PDE" evidence="9">
    <location>
        <begin position="43"/>
        <end position="344"/>
    </location>
</feature>
<accession>A0A0D6QW44</accession>
<dbReference type="GO" id="GO:0006629">
    <property type="term" value="P:lipid metabolic process"/>
    <property type="evidence" value="ECO:0007669"/>
    <property type="project" value="InterPro"/>
</dbReference>
<evidence type="ECO:0000313" key="10">
    <source>
        <dbReference type="EMBL" id="JAG94666.1"/>
    </source>
</evidence>
<sequence>MASNDCGNGRVVWLKLVFLCLCSLHWTSAQKSSGWKTLSGKAPLVIADGGLSGLFPDQTLAAYAFALNNSLFDAVMFCDLQLTKDGEPICRTDLRLDNSTTIALAFPKQSKTYLVNGANVTGWFSIDFTLDEILNNTAAIQSFTSRTHIFDGSYQVLQPVSVAQSNPASIWLNVQYSKFFEEHNLSMPGYVRSLATLNWPLGYISSTEVGFLRDIALRFKRSKTKLILRFLDKENSDPSINETYGSILKNLTFVKTFAAGILVPKSYIWPQSTDEYLQAPTNLVKDAHAAGLEIFAGDFANDEFGMSYNYSYNPINEYLQFVDNGDFAVDGVLTDFSITASSAIACYAQNNDSVSSRAENPLIIAHNGASGDYPGSTDVAYQAAIRDGANYIECSVQITKDGIPFCMESPDLTVVTNIISNSAYYPSLMRSIPAIQVTDGIFTFDLTWKEIESLTPNIFSPYNENGFSLLRNPAKANVGKFMNLTAFLEFAKKQADIGVLLDIENARTIILKASLDVTNATLSALKMAGYDNMSDRLSIRSDDSAVLLQFKQIPTSNLVFTVDESSATVPDSTIQEIKGFANAVAVPRTLIYENDFNFILTQKTNLVTKMKHHNVSVFAINVRNEFPSLAMDYEADPTLQINSLVQVAKVDGLVTDFPATAKAYFGNACLRHQKEVDYSMFLVVPGSLLAVAPSQMTPASAPAPTLLNVVDPPLPALVPVSSPEPTSSPANVPAPSGKQPSGACCMKHSSFILLVMGLVILFFNSC</sequence>
<comment type="similarity">
    <text evidence="1">Belongs to the glycerophosphoryl diester phosphodiesterase family.</text>
</comment>
<comment type="catalytic activity">
    <reaction evidence="7">
        <text>a sn-glycero-3-phosphodiester + H2O = an alcohol + sn-glycerol 3-phosphate + H(+)</text>
        <dbReference type="Rhea" id="RHEA:12969"/>
        <dbReference type="ChEBI" id="CHEBI:15377"/>
        <dbReference type="ChEBI" id="CHEBI:15378"/>
        <dbReference type="ChEBI" id="CHEBI:30879"/>
        <dbReference type="ChEBI" id="CHEBI:57597"/>
        <dbReference type="ChEBI" id="CHEBI:83408"/>
        <dbReference type="EC" id="3.1.4.46"/>
    </reaction>
</comment>
<dbReference type="PROSITE" id="PS51704">
    <property type="entry name" value="GP_PDE"/>
    <property type="match status" value="2"/>
</dbReference>
<dbReference type="GO" id="GO:0006071">
    <property type="term" value="P:glycerol metabolic process"/>
    <property type="evidence" value="ECO:0007669"/>
    <property type="project" value="UniProtKB-KW"/>
</dbReference>
<dbReference type="Gene3D" id="3.20.20.190">
    <property type="entry name" value="Phosphatidylinositol (PI) phosphodiesterase"/>
    <property type="match status" value="2"/>
</dbReference>
<organism evidence="10">
    <name type="scientific">Araucaria cunninghamii</name>
    <name type="common">Hoop pine</name>
    <name type="synonym">Moreton Bay pine</name>
    <dbReference type="NCBI Taxonomy" id="56994"/>
    <lineage>
        <taxon>Eukaryota</taxon>
        <taxon>Viridiplantae</taxon>
        <taxon>Streptophyta</taxon>
        <taxon>Embryophyta</taxon>
        <taxon>Tracheophyta</taxon>
        <taxon>Spermatophyta</taxon>
        <taxon>Pinopsida</taxon>
        <taxon>Pinidae</taxon>
        <taxon>Conifers II</taxon>
        <taxon>Araucariales</taxon>
        <taxon>Araucariaceae</taxon>
        <taxon>Araucaria</taxon>
    </lineage>
</organism>
<feature type="signal peptide" evidence="8">
    <location>
        <begin position="1"/>
        <end position="29"/>
    </location>
</feature>
<evidence type="ECO:0000259" key="9">
    <source>
        <dbReference type="PROSITE" id="PS51704"/>
    </source>
</evidence>
<evidence type="ECO:0000256" key="1">
    <source>
        <dbReference type="ARBA" id="ARBA00007277"/>
    </source>
</evidence>
<evidence type="ECO:0000256" key="3">
    <source>
        <dbReference type="ARBA" id="ARBA00022729"/>
    </source>
</evidence>
<dbReference type="PANTHER" id="PTHR43620:SF7">
    <property type="entry name" value="GLYCEROPHOSPHODIESTER PHOSPHODIESTERASE GDPD5-RELATED"/>
    <property type="match status" value="1"/>
</dbReference>
<dbReference type="InterPro" id="IPR017946">
    <property type="entry name" value="PLC-like_Pdiesterase_TIM-brl"/>
</dbReference>
<feature type="chain" id="PRO_5002311534" description="glycerophosphodiester phosphodiesterase" evidence="8">
    <location>
        <begin position="30"/>
        <end position="766"/>
    </location>
</feature>